<dbReference type="Proteomes" id="UP001519460">
    <property type="component" value="Unassembled WGS sequence"/>
</dbReference>
<organism evidence="2 3">
    <name type="scientific">Batillaria attramentaria</name>
    <dbReference type="NCBI Taxonomy" id="370345"/>
    <lineage>
        <taxon>Eukaryota</taxon>
        <taxon>Metazoa</taxon>
        <taxon>Spiralia</taxon>
        <taxon>Lophotrochozoa</taxon>
        <taxon>Mollusca</taxon>
        <taxon>Gastropoda</taxon>
        <taxon>Caenogastropoda</taxon>
        <taxon>Sorbeoconcha</taxon>
        <taxon>Cerithioidea</taxon>
        <taxon>Batillariidae</taxon>
        <taxon>Batillaria</taxon>
    </lineage>
</organism>
<dbReference type="EMBL" id="JACVVK020000488">
    <property type="protein sequence ID" value="KAK7471551.1"/>
    <property type="molecule type" value="Genomic_DNA"/>
</dbReference>
<gene>
    <name evidence="2" type="ORF">BaRGS_00035779</name>
</gene>
<sequence length="98" mass="11369">MHTNKATKQQQKAKSPHPTHKERFCLHVCVKKERKRTIKEYKRYWLTDYNHQDSNSCPTESTNTSTIRSDSASQSTLRVLVTSTDSSHIFLTCHTCDV</sequence>
<reference evidence="2 3" key="1">
    <citation type="journal article" date="2023" name="Sci. Data">
        <title>Genome assembly of the Korean intertidal mud-creeper Batillaria attramentaria.</title>
        <authorList>
            <person name="Patra A.K."/>
            <person name="Ho P.T."/>
            <person name="Jun S."/>
            <person name="Lee S.J."/>
            <person name="Kim Y."/>
            <person name="Won Y.J."/>
        </authorList>
    </citation>
    <scope>NUCLEOTIDE SEQUENCE [LARGE SCALE GENOMIC DNA]</scope>
    <source>
        <strain evidence="2">Wonlab-2016</strain>
    </source>
</reference>
<feature type="region of interest" description="Disordered" evidence="1">
    <location>
        <begin position="1"/>
        <end position="20"/>
    </location>
</feature>
<accession>A0ABD0JDK7</accession>
<evidence type="ECO:0000256" key="1">
    <source>
        <dbReference type="SAM" id="MobiDB-lite"/>
    </source>
</evidence>
<evidence type="ECO:0000313" key="3">
    <source>
        <dbReference type="Proteomes" id="UP001519460"/>
    </source>
</evidence>
<name>A0ABD0JDK7_9CAEN</name>
<comment type="caution">
    <text evidence="2">The sequence shown here is derived from an EMBL/GenBank/DDBJ whole genome shotgun (WGS) entry which is preliminary data.</text>
</comment>
<evidence type="ECO:0000313" key="2">
    <source>
        <dbReference type="EMBL" id="KAK7471551.1"/>
    </source>
</evidence>
<feature type="compositionally biased region" description="Low complexity" evidence="1">
    <location>
        <begin position="1"/>
        <end position="13"/>
    </location>
</feature>
<keyword evidence="3" id="KW-1185">Reference proteome</keyword>
<protein>
    <submittedName>
        <fullName evidence="2">Uncharacterized protein</fullName>
    </submittedName>
</protein>
<dbReference type="AlphaFoldDB" id="A0ABD0JDK7"/>
<proteinExistence type="predicted"/>